<feature type="non-terminal residue" evidence="2">
    <location>
        <position position="1"/>
    </location>
</feature>
<protein>
    <submittedName>
        <fullName evidence="2">Xylulose kinase</fullName>
        <ecNumber evidence="2">2.7.1.17</ecNumber>
    </submittedName>
</protein>
<dbReference type="EMBL" id="CADCTN010000063">
    <property type="protein sequence ID" value="CAA9229338.1"/>
    <property type="molecule type" value="Genomic_DNA"/>
</dbReference>
<feature type="region of interest" description="Disordered" evidence="1">
    <location>
        <begin position="184"/>
        <end position="326"/>
    </location>
</feature>
<reference evidence="2" key="1">
    <citation type="submission" date="2020-02" db="EMBL/GenBank/DDBJ databases">
        <authorList>
            <person name="Meier V. D."/>
        </authorList>
    </citation>
    <scope>NUCLEOTIDE SEQUENCE</scope>
    <source>
        <strain evidence="2">AVDCRST_MAG52</strain>
    </source>
</reference>
<dbReference type="GO" id="GO:0004856">
    <property type="term" value="F:D-xylulokinase activity"/>
    <property type="evidence" value="ECO:0007669"/>
    <property type="project" value="UniProtKB-EC"/>
</dbReference>
<name>A0A6J4HRW2_9ACTN</name>
<sequence length="476" mass="52583">ERDQRRRRHLPGEGSALRRRLARGHRRGRRHHRRRRQRRQQRAGHGPGARGGARRPGRRDVPRLGPGRAHRADRAGRRVLAGRRGQPAGGTGAAVERRPERTTDHRMAGGRDPAADVRRVRQPRHCRLGTRPVAVARRPRPGTPGPRRPAAQLWQLGVPGAHRPAGPGVLRRRQSLPGRALGRAACGRLGARRDPRAVPPAAAGGRRRRPRRAAQRRRGAAAGHPRGHARRPGALRRGQHRHRDRHHPPRAGIRGPGNHPVRRRRPVRPAPGTAGQRDDPAHRRPGPVAAGLRHHERHRGARVAGDHDGPGRRRGRDGAGGGVDAPVGAAAAALPLLCRRTRPLSRPGCPRVTAGHEPAAHPGGPRPGRRRRAHPRRPGLRRRRGPRRAAGAVRRRGAQRAVVPGHQRRDRPAHRLPGHRRGRCTRSRAGRCHRARALPRPRRRSRGRGTTAPHAPSRRRRARTTRPRVPGVPGPL</sequence>
<feature type="non-terminal residue" evidence="2">
    <location>
        <position position="476"/>
    </location>
</feature>
<evidence type="ECO:0000313" key="2">
    <source>
        <dbReference type="EMBL" id="CAA9229338.1"/>
    </source>
</evidence>
<feature type="compositionally biased region" description="Basic residues" evidence="1">
    <location>
        <begin position="456"/>
        <end position="466"/>
    </location>
</feature>
<feature type="compositionally biased region" description="Basic and acidic residues" evidence="1">
    <location>
        <begin position="95"/>
        <end position="117"/>
    </location>
</feature>
<accession>A0A6J4HRW2</accession>
<feature type="compositionally biased region" description="Basic residues" evidence="1">
    <location>
        <begin position="292"/>
        <end position="301"/>
    </location>
</feature>
<keyword evidence="2" id="KW-0418">Kinase</keyword>
<dbReference type="AlphaFoldDB" id="A0A6J4HRW2"/>
<proteinExistence type="predicted"/>
<dbReference type="EC" id="2.7.1.17" evidence="2"/>
<feature type="compositionally biased region" description="Basic residues" evidence="1">
    <location>
        <begin position="406"/>
        <end position="447"/>
    </location>
</feature>
<gene>
    <name evidence="2" type="ORF">AVDCRST_MAG52-934</name>
</gene>
<feature type="compositionally biased region" description="Basic residues" evidence="1">
    <location>
        <begin position="367"/>
        <end position="398"/>
    </location>
</feature>
<evidence type="ECO:0000256" key="1">
    <source>
        <dbReference type="SAM" id="MobiDB-lite"/>
    </source>
</evidence>
<keyword evidence="2" id="KW-0808">Transferase</keyword>
<feature type="region of interest" description="Disordered" evidence="1">
    <location>
        <begin position="339"/>
        <end position="476"/>
    </location>
</feature>
<feature type="compositionally biased region" description="Basic residues" evidence="1">
    <location>
        <begin position="205"/>
        <end position="249"/>
    </location>
</feature>
<organism evidence="2">
    <name type="scientific">uncultured Blastococcus sp</name>
    <dbReference type="NCBI Taxonomy" id="217144"/>
    <lineage>
        <taxon>Bacteria</taxon>
        <taxon>Bacillati</taxon>
        <taxon>Actinomycetota</taxon>
        <taxon>Actinomycetes</taxon>
        <taxon>Geodermatophilales</taxon>
        <taxon>Geodermatophilaceae</taxon>
        <taxon>Blastococcus</taxon>
        <taxon>environmental samples</taxon>
    </lineage>
</organism>
<feature type="compositionally biased region" description="Basic residues" evidence="1">
    <location>
        <begin position="17"/>
        <end position="42"/>
    </location>
</feature>
<feature type="region of interest" description="Disordered" evidence="1">
    <location>
        <begin position="1"/>
        <end position="117"/>
    </location>
</feature>